<reference evidence="2 3" key="1">
    <citation type="submission" date="2019-07" db="EMBL/GenBank/DDBJ databases">
        <title>Tepidimonas fonticaldi AT-A2 draft genome.</title>
        <authorList>
            <person name="Da Costa M.S."/>
            <person name="Froufe H.J.C."/>
            <person name="Egas C."/>
            <person name="Albuquerque L."/>
        </authorList>
    </citation>
    <scope>NUCLEOTIDE SEQUENCE [LARGE SCALE GENOMIC DNA]</scope>
    <source>
        <strain evidence="2 3">AT-A2</strain>
    </source>
</reference>
<dbReference type="EMBL" id="VJOO01000024">
    <property type="protein sequence ID" value="TSE35684.1"/>
    <property type="molecule type" value="Genomic_DNA"/>
</dbReference>
<dbReference type="Proteomes" id="UP000316388">
    <property type="component" value="Unassembled WGS sequence"/>
</dbReference>
<dbReference type="NCBIfam" id="TIGR02532">
    <property type="entry name" value="IV_pilin_GFxxxE"/>
    <property type="match status" value="1"/>
</dbReference>
<dbReference type="SUPFAM" id="SSF54523">
    <property type="entry name" value="Pili subunits"/>
    <property type="match status" value="1"/>
</dbReference>
<dbReference type="Pfam" id="PF07963">
    <property type="entry name" value="N_methyl"/>
    <property type="match status" value="1"/>
</dbReference>
<name>A0A554XIL5_9BURK</name>
<accession>A0A554XIL5</accession>
<proteinExistence type="predicted"/>
<dbReference type="PROSITE" id="PS00409">
    <property type="entry name" value="PROKAR_NTER_METHYL"/>
    <property type="match status" value="1"/>
</dbReference>
<gene>
    <name evidence="2" type="ORF">Tfont_02195</name>
</gene>
<dbReference type="InterPro" id="IPR045584">
    <property type="entry name" value="Pilin-like"/>
</dbReference>
<dbReference type="InterPro" id="IPR012902">
    <property type="entry name" value="N_methyl_site"/>
</dbReference>
<feature type="transmembrane region" description="Helical" evidence="1">
    <location>
        <begin position="6"/>
        <end position="27"/>
    </location>
</feature>
<keyword evidence="1" id="KW-1133">Transmembrane helix</keyword>
<evidence type="ECO:0000256" key="1">
    <source>
        <dbReference type="SAM" id="Phobius"/>
    </source>
</evidence>
<protein>
    <submittedName>
        <fullName evidence="2">Type II secretion system protein H</fullName>
    </submittedName>
</protein>
<dbReference type="AlphaFoldDB" id="A0A554XIL5"/>
<comment type="caution">
    <text evidence="2">The sequence shown here is derived from an EMBL/GenBank/DDBJ whole genome shotgun (WGS) entry which is preliminary data.</text>
</comment>
<keyword evidence="1" id="KW-0472">Membrane</keyword>
<evidence type="ECO:0000313" key="2">
    <source>
        <dbReference type="EMBL" id="TSE35684.1"/>
    </source>
</evidence>
<evidence type="ECO:0000313" key="3">
    <source>
        <dbReference type="Proteomes" id="UP000316388"/>
    </source>
</evidence>
<keyword evidence="1" id="KW-0812">Transmembrane</keyword>
<sequence length="157" mass="16438">MRQQGFTLLELLVVLGIAALVVTVVGVRADAWMERSAYHQAVRDVATLLRAGKTAAWQEGRDVAVRLDAGGRVLSLGDDARAQVTLPADLDVQAERIVAATVGRAGDAAMGPLFVFRADGSAYGGRLALLRGQTGVAFQVNWALGSVEQISVAAPPS</sequence>
<organism evidence="2 3">
    <name type="scientific">Tepidimonas fonticaldi</name>
    <dbReference type="NCBI Taxonomy" id="1101373"/>
    <lineage>
        <taxon>Bacteria</taxon>
        <taxon>Pseudomonadati</taxon>
        <taxon>Pseudomonadota</taxon>
        <taxon>Betaproteobacteria</taxon>
        <taxon>Burkholderiales</taxon>
        <taxon>Tepidimonas</taxon>
    </lineage>
</organism>
<dbReference type="RefSeq" id="WP_143969492.1">
    <property type="nucleotide sequence ID" value="NZ_VJOO01000024.1"/>
</dbReference>